<dbReference type="EMBL" id="JWZT01003288">
    <property type="protein sequence ID" value="KII67162.1"/>
    <property type="molecule type" value="Genomic_DNA"/>
</dbReference>
<organism evidence="1 2">
    <name type="scientific">Thelohanellus kitauei</name>
    <name type="common">Myxosporean</name>
    <dbReference type="NCBI Taxonomy" id="669202"/>
    <lineage>
        <taxon>Eukaryota</taxon>
        <taxon>Metazoa</taxon>
        <taxon>Cnidaria</taxon>
        <taxon>Myxozoa</taxon>
        <taxon>Myxosporea</taxon>
        <taxon>Bivalvulida</taxon>
        <taxon>Platysporina</taxon>
        <taxon>Myxobolidae</taxon>
        <taxon>Thelohanellus</taxon>
    </lineage>
</organism>
<evidence type="ECO:0000313" key="2">
    <source>
        <dbReference type="Proteomes" id="UP000031668"/>
    </source>
</evidence>
<evidence type="ECO:0000313" key="1">
    <source>
        <dbReference type="EMBL" id="KII67162.1"/>
    </source>
</evidence>
<proteinExistence type="predicted"/>
<accession>A0A0C2MZX2</accession>
<evidence type="ECO:0008006" key="3">
    <source>
        <dbReference type="Google" id="ProtNLM"/>
    </source>
</evidence>
<protein>
    <recommendedName>
        <fullName evidence="3">Transposable element Tc1 transposase</fullName>
    </recommendedName>
</protein>
<name>A0A0C2MZX2_THEKT</name>
<dbReference type="OMA" id="IMDRTAC"/>
<gene>
    <name evidence="1" type="ORF">RF11_11216</name>
</gene>
<sequence>MEVWLIYHELSKKNGQKHSSYKHCFSDPSKYMQKLKKSGRKQITDDKLEEIVELAKSKVMSSSQIKQQHSFNISKWSVINYLNRSGIYGNSCTNAPFLTDIQKNKRLEWSKMILKIDWDVVLFSDEKRFNLDGNNSNLNFWKDNHTKLKNSKKYGGGSVMIWQGFQDILKTLLLKFTPSWIQKNTRGCSKA</sequence>
<dbReference type="GO" id="GO:0003676">
    <property type="term" value="F:nucleic acid binding"/>
    <property type="evidence" value="ECO:0007669"/>
    <property type="project" value="InterPro"/>
</dbReference>
<dbReference type="InterPro" id="IPR036397">
    <property type="entry name" value="RNaseH_sf"/>
</dbReference>
<reference evidence="1 2" key="1">
    <citation type="journal article" date="2014" name="Genome Biol. Evol.">
        <title>The genome of the myxosporean Thelohanellus kitauei shows adaptations to nutrient acquisition within its fish host.</title>
        <authorList>
            <person name="Yang Y."/>
            <person name="Xiong J."/>
            <person name="Zhou Z."/>
            <person name="Huo F."/>
            <person name="Miao W."/>
            <person name="Ran C."/>
            <person name="Liu Y."/>
            <person name="Zhang J."/>
            <person name="Feng J."/>
            <person name="Wang M."/>
            <person name="Wang M."/>
            <person name="Wang L."/>
            <person name="Yao B."/>
        </authorList>
    </citation>
    <scope>NUCLEOTIDE SEQUENCE [LARGE SCALE GENOMIC DNA]</scope>
    <source>
        <strain evidence="1">Wuqing</strain>
    </source>
</reference>
<dbReference type="Proteomes" id="UP000031668">
    <property type="component" value="Unassembled WGS sequence"/>
</dbReference>
<dbReference type="OrthoDB" id="5857894at2759"/>
<comment type="caution">
    <text evidence="1">The sequence shown here is derived from an EMBL/GenBank/DDBJ whole genome shotgun (WGS) entry which is preliminary data.</text>
</comment>
<keyword evidence="2" id="KW-1185">Reference proteome</keyword>
<dbReference type="AlphaFoldDB" id="A0A0C2MZX2"/>
<dbReference type="Gene3D" id="3.30.420.10">
    <property type="entry name" value="Ribonuclease H-like superfamily/Ribonuclease H"/>
    <property type="match status" value="1"/>
</dbReference>